<accession>A0AAV8ZT40</accession>
<organism evidence="1 2">
    <name type="scientific">Rhamnusium bicolor</name>
    <dbReference type="NCBI Taxonomy" id="1586634"/>
    <lineage>
        <taxon>Eukaryota</taxon>
        <taxon>Metazoa</taxon>
        <taxon>Ecdysozoa</taxon>
        <taxon>Arthropoda</taxon>
        <taxon>Hexapoda</taxon>
        <taxon>Insecta</taxon>
        <taxon>Pterygota</taxon>
        <taxon>Neoptera</taxon>
        <taxon>Endopterygota</taxon>
        <taxon>Coleoptera</taxon>
        <taxon>Polyphaga</taxon>
        <taxon>Cucujiformia</taxon>
        <taxon>Chrysomeloidea</taxon>
        <taxon>Cerambycidae</taxon>
        <taxon>Lepturinae</taxon>
        <taxon>Rhagiini</taxon>
        <taxon>Rhamnusium</taxon>
    </lineage>
</organism>
<evidence type="ECO:0000313" key="2">
    <source>
        <dbReference type="Proteomes" id="UP001162156"/>
    </source>
</evidence>
<dbReference type="EMBL" id="JANEYF010000521">
    <property type="protein sequence ID" value="KAJ8969551.1"/>
    <property type="molecule type" value="Genomic_DNA"/>
</dbReference>
<sequence>MKKKTFDGILEKYGDVDGDLRNVLNTLNNTILKADLNLNKLASDNNDIQNTNRQANSTLPNLLENAKIIQNEMKNMSPNSRNCLEEITDANKTANVSKNEFS</sequence>
<dbReference type="AlphaFoldDB" id="A0AAV8ZT40"/>
<protein>
    <submittedName>
        <fullName evidence="1">Uncharacterized protein</fullName>
    </submittedName>
</protein>
<keyword evidence="2" id="KW-1185">Reference proteome</keyword>
<evidence type="ECO:0000313" key="1">
    <source>
        <dbReference type="EMBL" id="KAJ8969551.1"/>
    </source>
</evidence>
<dbReference type="Proteomes" id="UP001162156">
    <property type="component" value="Unassembled WGS sequence"/>
</dbReference>
<proteinExistence type="predicted"/>
<reference evidence="1" key="1">
    <citation type="journal article" date="2023" name="Insect Mol. Biol.">
        <title>Genome sequencing provides insights into the evolution of gene families encoding plant cell wall-degrading enzymes in longhorned beetles.</title>
        <authorList>
            <person name="Shin N.R."/>
            <person name="Okamura Y."/>
            <person name="Kirsch R."/>
            <person name="Pauchet Y."/>
        </authorList>
    </citation>
    <scope>NUCLEOTIDE SEQUENCE</scope>
    <source>
        <strain evidence="1">RBIC_L_NR</strain>
    </source>
</reference>
<gene>
    <name evidence="1" type="ORF">NQ314_001703</name>
</gene>
<name>A0AAV8ZT40_9CUCU</name>
<comment type="caution">
    <text evidence="1">The sequence shown here is derived from an EMBL/GenBank/DDBJ whole genome shotgun (WGS) entry which is preliminary data.</text>
</comment>